<proteinExistence type="predicted"/>
<feature type="compositionally biased region" description="Polar residues" evidence="1">
    <location>
        <begin position="84"/>
        <end position="99"/>
    </location>
</feature>
<gene>
    <name evidence="2" type="ORF">NDU88_006690</name>
</gene>
<dbReference type="EMBL" id="JANPWB010000014">
    <property type="protein sequence ID" value="KAJ1101624.1"/>
    <property type="molecule type" value="Genomic_DNA"/>
</dbReference>
<protein>
    <submittedName>
        <fullName evidence="2">Uncharacterized protein</fullName>
    </submittedName>
</protein>
<comment type="caution">
    <text evidence="2">The sequence shown here is derived from an EMBL/GenBank/DDBJ whole genome shotgun (WGS) entry which is preliminary data.</text>
</comment>
<feature type="compositionally biased region" description="Polar residues" evidence="1">
    <location>
        <begin position="158"/>
        <end position="171"/>
    </location>
</feature>
<feature type="compositionally biased region" description="Pro residues" evidence="1">
    <location>
        <begin position="141"/>
        <end position="156"/>
    </location>
</feature>
<accession>A0AAV7MER5</accession>
<reference evidence="2" key="1">
    <citation type="journal article" date="2022" name="bioRxiv">
        <title>Sequencing and chromosome-scale assembly of the giantPleurodeles waltlgenome.</title>
        <authorList>
            <person name="Brown T."/>
            <person name="Elewa A."/>
            <person name="Iarovenko S."/>
            <person name="Subramanian E."/>
            <person name="Araus A.J."/>
            <person name="Petzold A."/>
            <person name="Susuki M."/>
            <person name="Suzuki K.-i.T."/>
            <person name="Hayashi T."/>
            <person name="Toyoda A."/>
            <person name="Oliveira C."/>
            <person name="Osipova E."/>
            <person name="Leigh N.D."/>
            <person name="Simon A."/>
            <person name="Yun M.H."/>
        </authorList>
    </citation>
    <scope>NUCLEOTIDE SEQUENCE</scope>
    <source>
        <strain evidence="2">20211129_DDA</strain>
        <tissue evidence="2">Liver</tissue>
    </source>
</reference>
<name>A0AAV7MER5_PLEWA</name>
<sequence length="200" mass="21526">MYIVIPLESQGKGEAEDSTSRRPQARSGRHGPSQRARHKALSSTGQDEPPSGQRPRRRGPPAPQSTEGRPPQPPQQRDGASDPQGPNQPAATKGRQTPTGRDRPLIHVRPPSPPKPRANQPEPREPPGRRSQGVAGSRGPIRPPIRPPAQDSPPPASGDTTPGDTTRSTRLINPARKARSCVPPTVRSSQGQALHIRRQC</sequence>
<dbReference type="Proteomes" id="UP001066276">
    <property type="component" value="Chromosome 10"/>
</dbReference>
<evidence type="ECO:0000313" key="3">
    <source>
        <dbReference type="Proteomes" id="UP001066276"/>
    </source>
</evidence>
<evidence type="ECO:0000256" key="1">
    <source>
        <dbReference type="SAM" id="MobiDB-lite"/>
    </source>
</evidence>
<organism evidence="2 3">
    <name type="scientific">Pleurodeles waltl</name>
    <name type="common">Iberian ribbed newt</name>
    <dbReference type="NCBI Taxonomy" id="8319"/>
    <lineage>
        <taxon>Eukaryota</taxon>
        <taxon>Metazoa</taxon>
        <taxon>Chordata</taxon>
        <taxon>Craniata</taxon>
        <taxon>Vertebrata</taxon>
        <taxon>Euteleostomi</taxon>
        <taxon>Amphibia</taxon>
        <taxon>Batrachia</taxon>
        <taxon>Caudata</taxon>
        <taxon>Salamandroidea</taxon>
        <taxon>Salamandridae</taxon>
        <taxon>Pleurodelinae</taxon>
        <taxon>Pleurodeles</taxon>
    </lineage>
</organism>
<feature type="region of interest" description="Disordered" evidence="1">
    <location>
        <begin position="1"/>
        <end position="200"/>
    </location>
</feature>
<evidence type="ECO:0000313" key="2">
    <source>
        <dbReference type="EMBL" id="KAJ1101624.1"/>
    </source>
</evidence>
<feature type="compositionally biased region" description="Basic and acidic residues" evidence="1">
    <location>
        <begin position="11"/>
        <end position="20"/>
    </location>
</feature>
<keyword evidence="3" id="KW-1185">Reference proteome</keyword>
<dbReference type="AlphaFoldDB" id="A0AAV7MER5"/>